<reference evidence="9" key="2">
    <citation type="journal article" date="2018" name="BMC Genomics">
        <title>Whole genome sequencing and function prediction of 133 gut anaerobes isolated from chicken caecum in pure cultures.</title>
        <authorList>
            <person name="Medvecky M."/>
            <person name="Cejkova D."/>
            <person name="Polansky O."/>
            <person name="Karasova D."/>
            <person name="Kubasova T."/>
            <person name="Cizek A."/>
            <person name="Rychlik I."/>
        </authorList>
    </citation>
    <scope>NUCLEOTIDE SEQUENCE</scope>
    <source>
        <strain evidence="9">An199</strain>
    </source>
</reference>
<evidence type="ECO:0000256" key="5">
    <source>
        <dbReference type="ARBA" id="ARBA00023136"/>
    </source>
</evidence>
<comment type="subcellular location">
    <subcellularLocation>
        <location evidence="1">Cell membrane</location>
        <topology evidence="1">Multi-pass membrane protein</topology>
    </subcellularLocation>
</comment>
<evidence type="ECO:0000313" key="10">
    <source>
        <dbReference type="EMBL" id="QJE30897.1"/>
    </source>
</evidence>
<keyword evidence="2" id="KW-1003">Cell membrane</keyword>
<dbReference type="Proteomes" id="UP000195950">
    <property type="component" value="Unassembled WGS sequence"/>
</dbReference>
<protein>
    <submittedName>
        <fullName evidence="9">ABC transporter permease</fullName>
    </submittedName>
    <submittedName>
        <fullName evidence="10">FtsX-like permease family protein</fullName>
    </submittedName>
</protein>
<evidence type="ECO:0000313" key="9">
    <source>
        <dbReference type="EMBL" id="OUP20547.1"/>
    </source>
</evidence>
<keyword evidence="5 7" id="KW-0472">Membrane</keyword>
<evidence type="ECO:0000313" key="11">
    <source>
        <dbReference type="Proteomes" id="UP000195950"/>
    </source>
</evidence>
<evidence type="ECO:0000256" key="7">
    <source>
        <dbReference type="SAM" id="Phobius"/>
    </source>
</evidence>
<gene>
    <name evidence="9" type="ORF">B5F32_06395</name>
    <name evidence="10" type="ORF">HHO38_22590</name>
</gene>
<dbReference type="EMBL" id="NFJX01000004">
    <property type="protein sequence ID" value="OUP20547.1"/>
    <property type="molecule type" value="Genomic_DNA"/>
</dbReference>
<accession>A0A1Y4IJP2</accession>
<dbReference type="InterPro" id="IPR050250">
    <property type="entry name" value="Macrolide_Exporter_MacB"/>
</dbReference>
<proteinExistence type="inferred from homology"/>
<dbReference type="InterPro" id="IPR003838">
    <property type="entry name" value="ABC3_permease_C"/>
</dbReference>
<comment type="similarity">
    <text evidence="6">Belongs to the ABC-4 integral membrane protein family.</text>
</comment>
<evidence type="ECO:0000313" key="12">
    <source>
        <dbReference type="Proteomes" id="UP000501982"/>
    </source>
</evidence>
<keyword evidence="3 7" id="KW-0812">Transmembrane</keyword>
<evidence type="ECO:0000256" key="4">
    <source>
        <dbReference type="ARBA" id="ARBA00022989"/>
    </source>
</evidence>
<dbReference type="PANTHER" id="PTHR30572:SF4">
    <property type="entry name" value="ABC TRANSPORTER PERMEASE YTRF"/>
    <property type="match status" value="1"/>
</dbReference>
<dbReference type="GO" id="GO:0022857">
    <property type="term" value="F:transmembrane transporter activity"/>
    <property type="evidence" value="ECO:0007669"/>
    <property type="project" value="TreeGrafter"/>
</dbReference>
<evidence type="ECO:0000256" key="1">
    <source>
        <dbReference type="ARBA" id="ARBA00004651"/>
    </source>
</evidence>
<sequence>MIRHLMIMIWNQRRSNVWLFLELALVVCLLWGLLDSFLVDEYTYRRPLGMDIERVYRINLGRVAESSPAFLPDSLREQTEGEDLLRLLELVERVPEVEATCVSVCGCPFLSRNWWSSLMRAEADSTDAGSGVIRMREVSSAYFDVFRMTDKQGRPLREAMEENAGPLVISEELEAILFDEESAVGRSLRWSMDDLRIMPVAAVSASMRDNPYKASEACAFIVRRTGQEVMKSANDHQVLQMECLVRLREEMESDRLDRLFGQMQEQATAGNLYISSLTPLTEMRTEALKSRMDNHKKKLALISFMMLNIFFGIVGTFWLRTQLRRGEIGLRMALGASRRTQKSFLFTEGLLLLALTLPIALAFLVNALALDWPDTARLPYTGWRFLLTFGGAYFLMGAMICLGIWFPARKVERMDPAEALRYE</sequence>
<feature type="domain" description="ABC3 transporter permease C-terminal" evidence="8">
    <location>
        <begin position="301"/>
        <end position="403"/>
    </location>
</feature>
<organism evidence="9 11">
    <name type="scientific">Parabacteroides distasonis</name>
    <dbReference type="NCBI Taxonomy" id="823"/>
    <lineage>
        <taxon>Bacteria</taxon>
        <taxon>Pseudomonadati</taxon>
        <taxon>Bacteroidota</taxon>
        <taxon>Bacteroidia</taxon>
        <taxon>Bacteroidales</taxon>
        <taxon>Tannerellaceae</taxon>
        <taxon>Parabacteroides</taxon>
    </lineage>
</organism>
<feature type="transmembrane region" description="Helical" evidence="7">
    <location>
        <begin position="385"/>
        <end position="406"/>
    </location>
</feature>
<reference evidence="11" key="1">
    <citation type="submission" date="2017-04" db="EMBL/GenBank/DDBJ databases">
        <title>Function of individual gut microbiota members based on whole genome sequencing of pure cultures obtained from chicken caecum.</title>
        <authorList>
            <person name="Medvecky M."/>
            <person name="Cejkova D."/>
            <person name="Polansky O."/>
            <person name="Karasova D."/>
            <person name="Kubasova T."/>
            <person name="Cizek A."/>
            <person name="Rychlik I."/>
        </authorList>
    </citation>
    <scope>NUCLEOTIDE SEQUENCE [LARGE SCALE GENOMIC DNA]</scope>
    <source>
        <strain evidence="11">An199</strain>
    </source>
</reference>
<evidence type="ECO:0000256" key="3">
    <source>
        <dbReference type="ARBA" id="ARBA00022692"/>
    </source>
</evidence>
<evidence type="ECO:0000259" key="8">
    <source>
        <dbReference type="Pfam" id="PF02687"/>
    </source>
</evidence>
<dbReference type="EMBL" id="CP051672">
    <property type="protein sequence ID" value="QJE30897.1"/>
    <property type="molecule type" value="Genomic_DNA"/>
</dbReference>
<reference evidence="10 12" key="3">
    <citation type="submission" date="2020-04" db="EMBL/GenBank/DDBJ databases">
        <title>Complete Genomes and Methylome analysis of CBBP consortium that reverse antibiotic-induced susceptibility to vancomycin-resistant Enterococcus faecium infection.</title>
        <authorList>
            <person name="Fomenkov A."/>
            <person name="Zhang Z."/>
            <person name="Pamer E."/>
            <person name="Roberts R.J."/>
        </authorList>
    </citation>
    <scope>NUCLEOTIDE SEQUENCE [LARGE SCALE GENOMIC DNA]</scope>
    <source>
        <strain evidence="12">CBBP</strain>
        <strain evidence="10">CBBP-1</strain>
    </source>
</reference>
<feature type="transmembrane region" description="Helical" evidence="7">
    <location>
        <begin position="299"/>
        <end position="323"/>
    </location>
</feature>
<evidence type="ECO:0000256" key="2">
    <source>
        <dbReference type="ARBA" id="ARBA00022475"/>
    </source>
</evidence>
<dbReference type="GO" id="GO:0005886">
    <property type="term" value="C:plasma membrane"/>
    <property type="evidence" value="ECO:0007669"/>
    <property type="project" value="UniProtKB-SubCell"/>
</dbReference>
<name>A0A1Y4IJP2_PARDI</name>
<dbReference type="Proteomes" id="UP000501982">
    <property type="component" value="Chromosome"/>
</dbReference>
<dbReference type="AlphaFoldDB" id="A0A1Y4IJP2"/>
<keyword evidence="4 7" id="KW-1133">Transmembrane helix</keyword>
<evidence type="ECO:0000256" key="6">
    <source>
        <dbReference type="ARBA" id="ARBA00038076"/>
    </source>
</evidence>
<dbReference type="PANTHER" id="PTHR30572">
    <property type="entry name" value="MEMBRANE COMPONENT OF TRANSPORTER-RELATED"/>
    <property type="match status" value="1"/>
</dbReference>
<feature type="transmembrane region" description="Helical" evidence="7">
    <location>
        <begin position="344"/>
        <end position="365"/>
    </location>
</feature>
<dbReference type="Pfam" id="PF02687">
    <property type="entry name" value="FtsX"/>
    <property type="match status" value="1"/>
</dbReference>